<evidence type="ECO:0000256" key="6">
    <source>
        <dbReference type="ARBA" id="ARBA00023139"/>
    </source>
</evidence>
<dbReference type="GO" id="GO:0030313">
    <property type="term" value="C:cell envelope"/>
    <property type="evidence" value="ECO:0007669"/>
    <property type="project" value="UniProtKB-SubCell"/>
</dbReference>
<name>A0A7I7QTI9_9MYCO</name>
<evidence type="ECO:0000313" key="10">
    <source>
        <dbReference type="Proteomes" id="UP000467193"/>
    </source>
</evidence>
<evidence type="ECO:0000256" key="7">
    <source>
        <dbReference type="ARBA" id="ARBA00023288"/>
    </source>
</evidence>
<sequence>MQTRPRLAVLSTFTALLTATVLVAGCSSSEKTNDAPLPEAATLLTESTATTKAQQSVHLELSVSGKITELPIQALTGDLTNVPVVAAQGKATIDAFGQTLKDVPFVVADGDLYGAFSGGSDYTNFGPASDIYDVSKILNPDVGLANLLAKFSDGKSEGRESVGGVEAVKISGTVAPDAVNGLVQIGATGPVPATVWIAEDGDHQLAQAKLDPSEGNSVQMTLTDWGKTVTVTKPAA</sequence>
<dbReference type="CDD" id="cd16334">
    <property type="entry name" value="LppX-like"/>
    <property type="match status" value="1"/>
</dbReference>
<evidence type="ECO:0000313" key="9">
    <source>
        <dbReference type="EMBL" id="BBY29678.1"/>
    </source>
</evidence>
<evidence type="ECO:0000256" key="2">
    <source>
        <dbReference type="ARBA" id="ARBA00009194"/>
    </source>
</evidence>
<evidence type="ECO:0000256" key="4">
    <source>
        <dbReference type="ARBA" id="ARBA00022729"/>
    </source>
</evidence>
<dbReference type="RefSeq" id="WP_163798621.1">
    <property type="nucleotide sequence ID" value="NZ_AP022588.1"/>
</dbReference>
<keyword evidence="4 8" id="KW-0732">Signal</keyword>
<evidence type="ECO:0000256" key="8">
    <source>
        <dbReference type="SAM" id="SignalP"/>
    </source>
</evidence>
<comment type="similarity">
    <text evidence="2">Belongs to the LppX/LprAFG lipoprotein family.</text>
</comment>
<dbReference type="Pfam" id="PF07161">
    <property type="entry name" value="LppX_LprAFG"/>
    <property type="match status" value="1"/>
</dbReference>
<dbReference type="AlphaFoldDB" id="A0A7I7QTI9"/>
<dbReference type="Proteomes" id="UP000467193">
    <property type="component" value="Chromosome"/>
</dbReference>
<keyword evidence="3" id="KW-1003">Cell membrane</keyword>
<gene>
    <name evidence="9" type="primary">lprG</name>
    <name evidence="9" type="ORF">MSEDJ_37740</name>
</gene>
<evidence type="ECO:0000256" key="1">
    <source>
        <dbReference type="ARBA" id="ARBA00004196"/>
    </source>
</evidence>
<dbReference type="PROSITE" id="PS51257">
    <property type="entry name" value="PROKAR_LIPOPROTEIN"/>
    <property type="match status" value="1"/>
</dbReference>
<dbReference type="SUPFAM" id="SSF89392">
    <property type="entry name" value="Prokaryotic lipoproteins and lipoprotein localization factors"/>
    <property type="match status" value="1"/>
</dbReference>
<reference evidence="9 10" key="1">
    <citation type="journal article" date="2019" name="Emerg. Microbes Infect.">
        <title>Comprehensive subspecies identification of 175 nontuberculous mycobacteria species based on 7547 genomic profiles.</title>
        <authorList>
            <person name="Matsumoto Y."/>
            <person name="Kinjo T."/>
            <person name="Motooka D."/>
            <person name="Nabeya D."/>
            <person name="Jung N."/>
            <person name="Uechi K."/>
            <person name="Horii T."/>
            <person name="Iida T."/>
            <person name="Fujita J."/>
            <person name="Nakamura S."/>
        </authorList>
    </citation>
    <scope>NUCLEOTIDE SEQUENCE [LARGE SCALE GENOMIC DNA]</scope>
    <source>
        <strain evidence="9 10">JCM 17899</strain>
    </source>
</reference>
<dbReference type="InterPro" id="IPR009830">
    <property type="entry name" value="LppX/LprAFG"/>
</dbReference>
<comment type="subcellular location">
    <subcellularLocation>
        <location evidence="1">Cell envelope</location>
    </subcellularLocation>
</comment>
<evidence type="ECO:0000256" key="5">
    <source>
        <dbReference type="ARBA" id="ARBA00023136"/>
    </source>
</evidence>
<organism evidence="9 10">
    <name type="scientific">Mycolicibacterium sediminis</name>
    <dbReference type="NCBI Taxonomy" id="1286180"/>
    <lineage>
        <taxon>Bacteria</taxon>
        <taxon>Bacillati</taxon>
        <taxon>Actinomycetota</taxon>
        <taxon>Actinomycetes</taxon>
        <taxon>Mycobacteriales</taxon>
        <taxon>Mycobacteriaceae</taxon>
        <taxon>Mycolicibacterium</taxon>
    </lineage>
</organism>
<dbReference type="KEGG" id="msei:MSEDJ_37740"/>
<accession>A0A7I7QTI9</accession>
<proteinExistence type="inferred from homology"/>
<keyword evidence="6" id="KW-0564">Palmitate</keyword>
<keyword evidence="7" id="KW-0449">Lipoprotein</keyword>
<feature type="signal peptide" evidence="8">
    <location>
        <begin position="1"/>
        <end position="24"/>
    </location>
</feature>
<dbReference type="EMBL" id="AP022588">
    <property type="protein sequence ID" value="BBY29678.1"/>
    <property type="molecule type" value="Genomic_DNA"/>
</dbReference>
<keyword evidence="5" id="KW-0472">Membrane</keyword>
<keyword evidence="10" id="KW-1185">Reference proteome</keyword>
<feature type="chain" id="PRO_5029714530" evidence="8">
    <location>
        <begin position="25"/>
        <end position="236"/>
    </location>
</feature>
<evidence type="ECO:0000256" key="3">
    <source>
        <dbReference type="ARBA" id="ARBA00022475"/>
    </source>
</evidence>
<dbReference type="InterPro" id="IPR029046">
    <property type="entry name" value="LolA/LolB/LppX"/>
</dbReference>
<protein>
    <submittedName>
        <fullName evidence="9">Lipoarabinomannan carrier protein LprG</fullName>
    </submittedName>
</protein>
<dbReference type="Gene3D" id="2.50.20.20">
    <property type="match status" value="1"/>
</dbReference>